<dbReference type="PANTHER" id="PTHR11472">
    <property type="entry name" value="DNA REPAIR DEAD HELICASE RAD3/XP-D SUBFAMILY MEMBER"/>
    <property type="match status" value="1"/>
</dbReference>
<evidence type="ECO:0000256" key="9">
    <source>
        <dbReference type="ARBA" id="ARBA00022840"/>
    </source>
</evidence>
<dbReference type="GO" id="GO:0043139">
    <property type="term" value="F:5'-3' DNA helicase activity"/>
    <property type="evidence" value="ECO:0007669"/>
    <property type="project" value="UniProtKB-EC"/>
</dbReference>
<feature type="binding site" evidence="12">
    <location>
        <begin position="282"/>
        <end position="289"/>
    </location>
    <ligand>
        <name>ATP</name>
        <dbReference type="ChEBI" id="CHEBI:30616"/>
    </ligand>
</feature>
<dbReference type="SUPFAM" id="SSF53098">
    <property type="entry name" value="Ribonuclease H-like"/>
    <property type="match status" value="1"/>
</dbReference>
<dbReference type="RefSeq" id="WP_056990516.1">
    <property type="nucleotide sequence ID" value="NZ_JQAR01000002.1"/>
</dbReference>
<dbReference type="GO" id="GO:0006260">
    <property type="term" value="P:DNA replication"/>
    <property type="evidence" value="ECO:0007669"/>
    <property type="project" value="UniProtKB-KW"/>
</dbReference>
<proteinExistence type="inferred from homology"/>
<dbReference type="InterPro" id="IPR036397">
    <property type="entry name" value="RNaseH_sf"/>
</dbReference>
<dbReference type="GO" id="GO:0003887">
    <property type="term" value="F:DNA-directed DNA polymerase activity"/>
    <property type="evidence" value="ECO:0007669"/>
    <property type="project" value="UniProtKB-KW"/>
</dbReference>
<dbReference type="InterPro" id="IPR027417">
    <property type="entry name" value="P-loop_NTPase"/>
</dbReference>
<dbReference type="STRING" id="1618.IV36_GL000921"/>
<dbReference type="InterPro" id="IPR006555">
    <property type="entry name" value="ATP-dep_Helicase_C"/>
</dbReference>
<dbReference type="SUPFAM" id="SSF52540">
    <property type="entry name" value="P-loop containing nucleoside triphosphate hydrolases"/>
    <property type="match status" value="2"/>
</dbReference>
<keyword evidence="4" id="KW-0235">DNA replication</keyword>
<evidence type="ECO:0000256" key="10">
    <source>
        <dbReference type="ARBA" id="ARBA00022932"/>
    </source>
</evidence>
<dbReference type="OrthoDB" id="9803913at2"/>
<evidence type="ECO:0000256" key="11">
    <source>
        <dbReference type="ARBA" id="ARBA00048954"/>
    </source>
</evidence>
<dbReference type="SMART" id="SM00491">
    <property type="entry name" value="HELICc2"/>
    <property type="match status" value="1"/>
</dbReference>
<accession>A0A0R2FXQ5</accession>
<keyword evidence="15" id="KW-0347">Helicase</keyword>
<dbReference type="FunFam" id="3.30.420.10:FF:000045">
    <property type="entry name" value="3'-5' exonuclease DinG"/>
    <property type="match status" value="1"/>
</dbReference>
<dbReference type="AlphaFoldDB" id="A0A0R2FXQ5"/>
<dbReference type="NCBIfam" id="TIGR01407">
    <property type="entry name" value="dinG_rel"/>
    <property type="match status" value="1"/>
</dbReference>
<comment type="cofactor">
    <cofactor evidence="1">
        <name>[4Fe-4S] cluster</name>
        <dbReference type="ChEBI" id="CHEBI:49883"/>
    </cofactor>
</comment>
<dbReference type="Gene3D" id="3.30.420.10">
    <property type="entry name" value="Ribonuclease H-like superfamily/Ribonuclease H"/>
    <property type="match status" value="1"/>
</dbReference>
<dbReference type="InterPro" id="IPR014001">
    <property type="entry name" value="Helicase_ATP-bd"/>
</dbReference>
<evidence type="ECO:0000256" key="1">
    <source>
        <dbReference type="ARBA" id="ARBA00001966"/>
    </source>
</evidence>
<evidence type="ECO:0000256" key="13">
    <source>
        <dbReference type="RuleBase" id="RU364106"/>
    </source>
</evidence>
<comment type="catalytic activity">
    <reaction evidence="11">
        <text>ATP + H2O = ADP + phosphate + H(+)</text>
        <dbReference type="Rhea" id="RHEA:13065"/>
        <dbReference type="ChEBI" id="CHEBI:15377"/>
        <dbReference type="ChEBI" id="CHEBI:15378"/>
        <dbReference type="ChEBI" id="CHEBI:30616"/>
        <dbReference type="ChEBI" id="CHEBI:43474"/>
        <dbReference type="ChEBI" id="CHEBI:456216"/>
        <dbReference type="EC" id="5.6.2.3"/>
    </reaction>
</comment>
<dbReference type="PANTHER" id="PTHR11472:SF34">
    <property type="entry name" value="REGULATOR OF TELOMERE ELONGATION HELICASE 1"/>
    <property type="match status" value="1"/>
</dbReference>
<dbReference type="GO" id="GO:0016887">
    <property type="term" value="F:ATP hydrolysis activity"/>
    <property type="evidence" value="ECO:0007669"/>
    <property type="project" value="RHEA"/>
</dbReference>
<dbReference type="GO" id="GO:0005524">
    <property type="term" value="F:ATP binding"/>
    <property type="evidence" value="ECO:0007669"/>
    <property type="project" value="UniProtKB-UniRule"/>
</dbReference>
<evidence type="ECO:0000256" key="4">
    <source>
        <dbReference type="ARBA" id="ARBA00022705"/>
    </source>
</evidence>
<comment type="similarity">
    <text evidence="12 13">Belongs to the helicase family. DinG subfamily. Type 2 sub-subfamily.</text>
</comment>
<gene>
    <name evidence="12 13" type="primary">dinG</name>
    <name evidence="15" type="ORF">IV36_GL000921</name>
</gene>
<keyword evidence="3" id="KW-0548">Nucleotidyltransferase</keyword>
<organism evidence="15 16">
    <name type="scientific">Liquorilactobacillus mali</name>
    <dbReference type="NCBI Taxonomy" id="1618"/>
    <lineage>
        <taxon>Bacteria</taxon>
        <taxon>Bacillati</taxon>
        <taxon>Bacillota</taxon>
        <taxon>Bacilli</taxon>
        <taxon>Lactobacillales</taxon>
        <taxon>Lactobacillaceae</taxon>
        <taxon>Liquorilactobacillus</taxon>
    </lineage>
</organism>
<evidence type="ECO:0000256" key="7">
    <source>
        <dbReference type="ARBA" id="ARBA00022801"/>
    </source>
</evidence>
<dbReference type="Gene3D" id="3.40.50.300">
    <property type="entry name" value="P-loop containing nucleotide triphosphate hydrolases"/>
    <property type="match status" value="2"/>
</dbReference>
<dbReference type="PROSITE" id="PS51193">
    <property type="entry name" value="HELICASE_ATP_BIND_2"/>
    <property type="match status" value="1"/>
</dbReference>
<dbReference type="CDD" id="cd06127">
    <property type="entry name" value="DEDDh"/>
    <property type="match status" value="1"/>
</dbReference>
<feature type="short sequence motif" description="DEAH box" evidence="12">
    <location>
        <begin position="457"/>
        <end position="460"/>
    </location>
</feature>
<keyword evidence="5 12" id="KW-0540">Nuclease</keyword>
<dbReference type="SMART" id="SM00479">
    <property type="entry name" value="EXOIII"/>
    <property type="match status" value="1"/>
</dbReference>
<dbReference type="NCBIfam" id="TIGR00573">
    <property type="entry name" value="dnaq"/>
    <property type="match status" value="1"/>
</dbReference>
<dbReference type="InterPro" id="IPR006310">
    <property type="entry name" value="DinG"/>
</dbReference>
<dbReference type="InterPro" id="IPR013520">
    <property type="entry name" value="Ribonucl_H"/>
</dbReference>
<keyword evidence="2" id="KW-0808">Transferase</keyword>
<dbReference type="InterPro" id="IPR014013">
    <property type="entry name" value="Helic_SF1/SF2_ATP-bd_DinG/Rad3"/>
</dbReference>
<evidence type="ECO:0000256" key="3">
    <source>
        <dbReference type="ARBA" id="ARBA00022695"/>
    </source>
</evidence>
<evidence type="ECO:0000313" key="15">
    <source>
        <dbReference type="EMBL" id="KRN33185.1"/>
    </source>
</evidence>
<dbReference type="InterPro" id="IPR011545">
    <property type="entry name" value="DEAD/DEAH_box_helicase_dom"/>
</dbReference>
<dbReference type="SMART" id="SM00487">
    <property type="entry name" value="DEXDc"/>
    <property type="match status" value="1"/>
</dbReference>
<evidence type="ECO:0000256" key="12">
    <source>
        <dbReference type="HAMAP-Rule" id="MF_02206"/>
    </source>
</evidence>
<protein>
    <recommendedName>
        <fullName evidence="12 13">3'-5' exonuclease DinG</fullName>
        <ecNumber evidence="12 13">3.1.-.-</ecNumber>
    </recommendedName>
</protein>
<dbReference type="InterPro" id="IPR006054">
    <property type="entry name" value="DnaQ"/>
</dbReference>
<dbReference type="GO" id="GO:0003677">
    <property type="term" value="F:DNA binding"/>
    <property type="evidence" value="ECO:0007669"/>
    <property type="project" value="InterPro"/>
</dbReference>
<dbReference type="InterPro" id="IPR045028">
    <property type="entry name" value="DinG/Rad3-like"/>
</dbReference>
<evidence type="ECO:0000256" key="5">
    <source>
        <dbReference type="ARBA" id="ARBA00022722"/>
    </source>
</evidence>
<sequence>MRSTTTYAVVDIETTGTSMDGSNRMLQFSCVFIKNKEIVNTFNTMINPGMPIPTEVQKLTGISDKNVRKAPFFEDMAGTIYSLLQGTVFIAHNINFDYRFLNEEFLRCGYPELNIHGIDTVQLSQIVLPTLPSYRLTYLGEYFDIRHEHPHHADSDAFVTAKLFLMLLKAIDNLPVQVLKIINRFRESLLFQTGSCFDAALKKKQAQTKQLPSYLEVVGDLVLRTETLTIESIREGGYPQTREKKEKLFGKFLEWRPTQSEMMDEVYRLLVQRKEKLLMIEAPTGLGKTLGYLIPALYAAVKGHPSVVSTATTTLQMQLLEQTIPLLRQIMPFNFTVAVLKGSHNYIDLQKFILSLSKPQNKPSRLLQLRIVVWLTMTKTGDLSELHLTKMQDPLFDDITHKGPLSIDSGSVYYTHDFVLRQQLKQATADLIITNHSYLLNHAEGLGRFKKKSLIIDEAQHFGSIALKSNRAVIDFDLIKIISDTLLVKIGSQRSFSFKELEQQYFLTPAESKKIAAQIRVIDKRVPVLRELLRSRFLQKEKKENGEDTFNEVAVKTSKFQGFVKENLADYQKVAKAKAKFQVQLLQLKTKFIEFKNQERLDRNAQTFVLDFLDGGFELLKALENWHRFELDELDQIAEEAVISLQIPVKQVNGHLRLSFGIFKTNNYLSPFVYSKFEHTLFVGAALVLPEGSDYMKNQLDLAPETPVLRLEGGFDYQKQALGLLVADAPDIVTDTERYVAYLGKVIENILSNNNKQTMILFNSLEMISKVYEYLRQSEVFDKRVIIAQGITGSNEKIIKMFELGDSAVLLGSGTFWEGIDLPKDRLELLVITRLPFQPPDTLVNRAKYRLAQSQGQNSFNTIALPEAMFRLKQGLGRLIRTKEDRGVVIVLDSRVVSRNYGAKLREVFPHEMPVRIIESTEIQNYLFDFWEN</sequence>
<evidence type="ECO:0000256" key="8">
    <source>
        <dbReference type="ARBA" id="ARBA00022839"/>
    </source>
</evidence>
<dbReference type="Pfam" id="PF00929">
    <property type="entry name" value="RNase_T"/>
    <property type="match status" value="1"/>
</dbReference>
<reference evidence="15 16" key="1">
    <citation type="journal article" date="2015" name="Genome Announc.">
        <title>Expanding the biotechnology potential of lactobacilli through comparative genomics of 213 strains and associated genera.</title>
        <authorList>
            <person name="Sun Z."/>
            <person name="Harris H.M."/>
            <person name="McCann A."/>
            <person name="Guo C."/>
            <person name="Argimon S."/>
            <person name="Zhang W."/>
            <person name="Yang X."/>
            <person name="Jeffery I.B."/>
            <person name="Cooney J.C."/>
            <person name="Kagawa T.F."/>
            <person name="Liu W."/>
            <person name="Song Y."/>
            <person name="Salvetti E."/>
            <person name="Wrobel A."/>
            <person name="Rasinkangas P."/>
            <person name="Parkhill J."/>
            <person name="Rea M.C."/>
            <person name="O'Sullivan O."/>
            <person name="Ritari J."/>
            <person name="Douillard F.P."/>
            <person name="Paul Ross R."/>
            <person name="Yang R."/>
            <person name="Briner A.E."/>
            <person name="Felis G.E."/>
            <person name="de Vos W.M."/>
            <person name="Barrangou R."/>
            <person name="Klaenhammer T.R."/>
            <person name="Caufield P.W."/>
            <person name="Cui Y."/>
            <person name="Zhang H."/>
            <person name="O'Toole P.W."/>
        </authorList>
    </citation>
    <scope>NUCLEOTIDE SEQUENCE [LARGE SCALE GENOMIC DNA]</scope>
    <source>
        <strain evidence="15 16">ATCC 27304</strain>
    </source>
</reference>
<dbReference type="InterPro" id="IPR012337">
    <property type="entry name" value="RNaseH-like_sf"/>
</dbReference>
<dbReference type="Pfam" id="PF13307">
    <property type="entry name" value="Helicase_C_2"/>
    <property type="match status" value="1"/>
</dbReference>
<evidence type="ECO:0000313" key="16">
    <source>
        <dbReference type="Proteomes" id="UP000051727"/>
    </source>
</evidence>
<dbReference type="GO" id="GO:0008408">
    <property type="term" value="F:3'-5' exonuclease activity"/>
    <property type="evidence" value="ECO:0007669"/>
    <property type="project" value="UniProtKB-UniRule"/>
</dbReference>
<dbReference type="EMBL" id="JQAR01000002">
    <property type="protein sequence ID" value="KRN33185.1"/>
    <property type="molecule type" value="Genomic_DNA"/>
</dbReference>
<dbReference type="HAMAP" id="MF_02206">
    <property type="entry name" value="DinG_exonucl"/>
    <property type="match status" value="1"/>
</dbReference>
<dbReference type="PATRIC" id="fig|1618.3.peg.931"/>
<dbReference type="Pfam" id="PF00270">
    <property type="entry name" value="DEAD"/>
    <property type="match status" value="1"/>
</dbReference>
<feature type="domain" description="Helicase ATP-binding" evidence="14">
    <location>
        <begin position="245"/>
        <end position="523"/>
    </location>
</feature>
<comment type="function">
    <text evidence="12 13">3'-5' exonuclease.</text>
</comment>
<name>A0A0R2FXQ5_9LACO</name>
<keyword evidence="8 12" id="KW-0269">Exonuclease</keyword>
<evidence type="ECO:0000259" key="14">
    <source>
        <dbReference type="PROSITE" id="PS51193"/>
    </source>
</evidence>
<dbReference type="EC" id="3.1.-.-" evidence="12 13"/>
<evidence type="ECO:0000256" key="2">
    <source>
        <dbReference type="ARBA" id="ARBA00022679"/>
    </source>
</evidence>
<keyword evidence="9 12" id="KW-0067">ATP-binding</keyword>
<evidence type="ECO:0000256" key="6">
    <source>
        <dbReference type="ARBA" id="ARBA00022741"/>
    </source>
</evidence>
<comment type="caution">
    <text evidence="15">The sequence shown here is derived from an EMBL/GenBank/DDBJ whole genome shotgun (WGS) entry which is preliminary data.</text>
</comment>
<keyword evidence="10" id="KW-0239">DNA-directed DNA polymerase</keyword>
<keyword evidence="6 12" id="KW-0547">Nucleotide-binding</keyword>
<keyword evidence="7 12" id="KW-0378">Hydrolase</keyword>
<dbReference type="Proteomes" id="UP000051727">
    <property type="component" value="Unassembled WGS sequence"/>
</dbReference>